<feature type="compositionally biased region" description="Acidic residues" evidence="5">
    <location>
        <begin position="145"/>
        <end position="154"/>
    </location>
</feature>
<keyword evidence="8" id="KW-1185">Reference proteome</keyword>
<dbReference type="GO" id="GO:0043565">
    <property type="term" value="F:sequence-specific DNA binding"/>
    <property type="evidence" value="ECO:0007669"/>
    <property type="project" value="InterPro"/>
</dbReference>
<keyword evidence="2 4" id="KW-0863">Zinc-finger</keyword>
<organism evidence="7 8">
    <name type="scientific">Schizopora paradoxa</name>
    <dbReference type="NCBI Taxonomy" id="27342"/>
    <lineage>
        <taxon>Eukaryota</taxon>
        <taxon>Fungi</taxon>
        <taxon>Dikarya</taxon>
        <taxon>Basidiomycota</taxon>
        <taxon>Agaricomycotina</taxon>
        <taxon>Agaricomycetes</taxon>
        <taxon>Hymenochaetales</taxon>
        <taxon>Schizoporaceae</taxon>
        <taxon>Schizopora</taxon>
    </lineage>
</organism>
<feature type="domain" description="GATA-type" evidence="6">
    <location>
        <begin position="37"/>
        <end position="72"/>
    </location>
</feature>
<dbReference type="SUPFAM" id="SSF57716">
    <property type="entry name" value="Glucocorticoid receptor-like (DNA-binding domain)"/>
    <property type="match status" value="1"/>
</dbReference>
<dbReference type="EMBL" id="KQ085932">
    <property type="protein sequence ID" value="KLO15284.1"/>
    <property type="molecule type" value="Genomic_DNA"/>
</dbReference>
<dbReference type="InParanoid" id="A0A0H2RTU3"/>
<dbReference type="STRING" id="27342.A0A0H2RTU3"/>
<keyword evidence="1" id="KW-0479">Metal-binding</keyword>
<dbReference type="Proteomes" id="UP000053477">
    <property type="component" value="Unassembled WGS sequence"/>
</dbReference>
<sequence length="269" mass="29552">QTMAEKDMAIIRSKRATNAGALNAGQPKGKYRKRSRATPPGKCHSCTTRETPEWRRGPDGARTLCNACGLHYAKLMRKNERQRGPDGQPIRVDIEMLRNSTRAANEKEMAAQQQLQQQQKQLQQHHQSGPPIKKSSESPERQVEAELEEEEGSDSAESSLLLVQPKVRAQHQHQHQQPTSYPQTPRPPPPPAASDRVGGSSGGGGTPVAAHASTNTSHETNSSPAHQASWTSRDQSHSSQHSRSFSHQDQQSSYVRGSQETGNSRSSSH</sequence>
<dbReference type="GO" id="GO:0006355">
    <property type="term" value="P:regulation of DNA-templated transcription"/>
    <property type="evidence" value="ECO:0007669"/>
    <property type="project" value="InterPro"/>
</dbReference>
<dbReference type="AlphaFoldDB" id="A0A0H2RTU3"/>
<dbReference type="InterPro" id="IPR051140">
    <property type="entry name" value="GATA_TF"/>
</dbReference>
<dbReference type="Gene3D" id="3.30.50.10">
    <property type="entry name" value="Erythroid Transcription Factor GATA-1, subunit A"/>
    <property type="match status" value="1"/>
</dbReference>
<protein>
    <submittedName>
        <fullName evidence="7">GATA-domain-containing protein</fullName>
    </submittedName>
</protein>
<dbReference type="OrthoDB" id="2162994at2759"/>
<dbReference type="PANTHER" id="PTHR45658:SF122">
    <property type="entry name" value="GATA ZINC FINGER DOMAIN-CONTAINING PROTEIN 6"/>
    <property type="match status" value="1"/>
</dbReference>
<evidence type="ECO:0000256" key="2">
    <source>
        <dbReference type="ARBA" id="ARBA00022771"/>
    </source>
</evidence>
<feature type="compositionally biased region" description="Polar residues" evidence="5">
    <location>
        <begin position="212"/>
        <end position="231"/>
    </location>
</feature>
<dbReference type="PROSITE" id="PS50114">
    <property type="entry name" value="GATA_ZN_FINGER_2"/>
    <property type="match status" value="1"/>
</dbReference>
<feature type="compositionally biased region" description="Low complexity" evidence="5">
    <location>
        <begin position="112"/>
        <end position="127"/>
    </location>
</feature>
<dbReference type="Pfam" id="PF00320">
    <property type="entry name" value="GATA"/>
    <property type="match status" value="1"/>
</dbReference>
<evidence type="ECO:0000313" key="8">
    <source>
        <dbReference type="Proteomes" id="UP000053477"/>
    </source>
</evidence>
<dbReference type="PANTHER" id="PTHR45658">
    <property type="entry name" value="GATA TRANSCRIPTION FACTOR"/>
    <property type="match status" value="1"/>
</dbReference>
<feature type="compositionally biased region" description="Basic and acidic residues" evidence="5">
    <location>
        <begin position="134"/>
        <end position="144"/>
    </location>
</feature>
<feature type="non-terminal residue" evidence="7">
    <location>
        <position position="1"/>
    </location>
</feature>
<name>A0A0H2RTU3_9AGAM</name>
<evidence type="ECO:0000259" key="6">
    <source>
        <dbReference type="PROSITE" id="PS50114"/>
    </source>
</evidence>
<proteinExistence type="predicted"/>
<feature type="compositionally biased region" description="Low complexity" evidence="5">
    <location>
        <begin position="237"/>
        <end position="253"/>
    </location>
</feature>
<feature type="compositionally biased region" description="Basic and acidic residues" evidence="5">
    <location>
        <begin position="50"/>
        <end position="59"/>
    </location>
</feature>
<dbReference type="GO" id="GO:0008270">
    <property type="term" value="F:zinc ion binding"/>
    <property type="evidence" value="ECO:0007669"/>
    <property type="project" value="UniProtKB-KW"/>
</dbReference>
<gene>
    <name evidence="7" type="ORF">SCHPADRAFT_824945</name>
</gene>
<dbReference type="InterPro" id="IPR013088">
    <property type="entry name" value="Znf_NHR/GATA"/>
</dbReference>
<feature type="region of interest" description="Disordered" evidence="5">
    <location>
        <begin position="1"/>
        <end position="59"/>
    </location>
</feature>
<dbReference type="SMART" id="SM00401">
    <property type="entry name" value="ZnF_GATA"/>
    <property type="match status" value="1"/>
</dbReference>
<dbReference type="PROSITE" id="PS00344">
    <property type="entry name" value="GATA_ZN_FINGER_1"/>
    <property type="match status" value="1"/>
</dbReference>
<evidence type="ECO:0000256" key="3">
    <source>
        <dbReference type="ARBA" id="ARBA00022833"/>
    </source>
</evidence>
<reference evidence="7 8" key="1">
    <citation type="submission" date="2015-04" db="EMBL/GenBank/DDBJ databases">
        <title>Complete genome sequence of Schizopora paradoxa KUC8140, a cosmopolitan wood degrader in East Asia.</title>
        <authorList>
            <consortium name="DOE Joint Genome Institute"/>
            <person name="Min B."/>
            <person name="Park H."/>
            <person name="Jang Y."/>
            <person name="Kim J.-J."/>
            <person name="Kim K.H."/>
            <person name="Pangilinan J."/>
            <person name="Lipzen A."/>
            <person name="Riley R."/>
            <person name="Grigoriev I.V."/>
            <person name="Spatafora J.W."/>
            <person name="Choi I.-G."/>
        </authorList>
    </citation>
    <scope>NUCLEOTIDE SEQUENCE [LARGE SCALE GENOMIC DNA]</scope>
    <source>
        <strain evidence="7 8">KUC8140</strain>
    </source>
</reference>
<keyword evidence="3" id="KW-0862">Zinc</keyword>
<evidence type="ECO:0000313" key="7">
    <source>
        <dbReference type="EMBL" id="KLO15284.1"/>
    </source>
</evidence>
<feature type="compositionally biased region" description="Polar residues" evidence="5">
    <location>
        <begin position="254"/>
        <end position="269"/>
    </location>
</feature>
<evidence type="ECO:0000256" key="1">
    <source>
        <dbReference type="ARBA" id="ARBA00022723"/>
    </source>
</evidence>
<evidence type="ECO:0000256" key="5">
    <source>
        <dbReference type="SAM" id="MobiDB-lite"/>
    </source>
</evidence>
<dbReference type="InterPro" id="IPR000679">
    <property type="entry name" value="Znf_GATA"/>
</dbReference>
<feature type="region of interest" description="Disordered" evidence="5">
    <location>
        <begin position="104"/>
        <end position="269"/>
    </location>
</feature>
<evidence type="ECO:0000256" key="4">
    <source>
        <dbReference type="PROSITE-ProRule" id="PRU00094"/>
    </source>
</evidence>
<dbReference type="CDD" id="cd00202">
    <property type="entry name" value="ZnF_GATA"/>
    <property type="match status" value="1"/>
</dbReference>
<accession>A0A0H2RTU3</accession>